<gene>
    <name evidence="1" type="ORF">CLV48_107217</name>
</gene>
<sequence>MISIYNISLKKYLENIKEKSLLLILEDQNGFSLPIKNRNLVLTREKIAIDLVLCNEFLNRIALGIEIFKYDSLVIYPAFFYSRAFPLPDKNSSKVREEMVEIGKELIFQVRKYLESYSPQFIFNLPEVMAVFEDPSGKLTELKKLTVDFSLN</sequence>
<protein>
    <submittedName>
        <fullName evidence="1">Uncharacterized protein</fullName>
    </submittedName>
</protein>
<comment type="caution">
    <text evidence="1">The sequence shown here is derived from an EMBL/GenBank/DDBJ whole genome shotgun (WGS) entry which is preliminary data.</text>
</comment>
<keyword evidence="2" id="KW-1185">Reference proteome</keyword>
<dbReference type="Proteomes" id="UP000240708">
    <property type="component" value="Unassembled WGS sequence"/>
</dbReference>
<accession>A0A2P8E210</accession>
<dbReference type="EMBL" id="PYGF01000007">
    <property type="protein sequence ID" value="PSL03499.1"/>
    <property type="molecule type" value="Genomic_DNA"/>
</dbReference>
<evidence type="ECO:0000313" key="1">
    <source>
        <dbReference type="EMBL" id="PSL03499.1"/>
    </source>
</evidence>
<dbReference type="RefSeq" id="WP_106567872.1">
    <property type="nucleotide sequence ID" value="NZ_PYGF01000007.1"/>
</dbReference>
<dbReference type="AlphaFoldDB" id="A0A2P8E210"/>
<proteinExistence type="predicted"/>
<evidence type="ECO:0000313" key="2">
    <source>
        <dbReference type="Proteomes" id="UP000240708"/>
    </source>
</evidence>
<name>A0A2P8E210_9BACT</name>
<reference evidence="1 2" key="1">
    <citation type="submission" date="2018-03" db="EMBL/GenBank/DDBJ databases">
        <title>Genomic Encyclopedia of Archaeal and Bacterial Type Strains, Phase II (KMG-II): from individual species to whole genera.</title>
        <authorList>
            <person name="Goeker M."/>
        </authorList>
    </citation>
    <scope>NUCLEOTIDE SEQUENCE [LARGE SCALE GENOMIC DNA]</scope>
    <source>
        <strain evidence="1 2">DSM 28057</strain>
    </source>
</reference>
<organism evidence="1 2">
    <name type="scientific">Cecembia rubra</name>
    <dbReference type="NCBI Taxonomy" id="1485585"/>
    <lineage>
        <taxon>Bacteria</taxon>
        <taxon>Pseudomonadati</taxon>
        <taxon>Bacteroidota</taxon>
        <taxon>Cytophagia</taxon>
        <taxon>Cytophagales</taxon>
        <taxon>Cyclobacteriaceae</taxon>
        <taxon>Cecembia</taxon>
    </lineage>
</organism>